<feature type="coiled-coil region" evidence="1">
    <location>
        <begin position="478"/>
        <end position="505"/>
    </location>
</feature>
<dbReference type="Proteomes" id="UP000003781">
    <property type="component" value="Unassembled WGS sequence"/>
</dbReference>
<dbReference type="Pfam" id="PF00931">
    <property type="entry name" value="NB-ARC"/>
    <property type="match status" value="1"/>
</dbReference>
<organism evidence="3 4">
    <name type="scientific">Crocosphaera chwakensis CCY0110</name>
    <dbReference type="NCBI Taxonomy" id="391612"/>
    <lineage>
        <taxon>Bacteria</taxon>
        <taxon>Bacillati</taxon>
        <taxon>Cyanobacteriota</taxon>
        <taxon>Cyanophyceae</taxon>
        <taxon>Oscillatoriophycideae</taxon>
        <taxon>Chroococcales</taxon>
        <taxon>Aphanothecaceae</taxon>
        <taxon>Crocosphaera</taxon>
        <taxon>Crocosphaera chwakensis</taxon>
    </lineage>
</organism>
<dbReference type="InterPro" id="IPR019734">
    <property type="entry name" value="TPR_rpt"/>
</dbReference>
<feature type="coiled-coil region" evidence="1">
    <location>
        <begin position="240"/>
        <end position="267"/>
    </location>
</feature>
<dbReference type="InterPro" id="IPR003593">
    <property type="entry name" value="AAA+_ATPase"/>
</dbReference>
<dbReference type="Gene3D" id="1.25.40.10">
    <property type="entry name" value="Tetratricopeptide repeat domain"/>
    <property type="match status" value="2"/>
</dbReference>
<dbReference type="InterPro" id="IPR027417">
    <property type="entry name" value="P-loop_NTPase"/>
</dbReference>
<reference evidence="3 4" key="1">
    <citation type="submission" date="2007-03" db="EMBL/GenBank/DDBJ databases">
        <authorList>
            <person name="Stal L."/>
            <person name="Ferriera S."/>
            <person name="Johnson J."/>
            <person name="Kravitz S."/>
            <person name="Beeson K."/>
            <person name="Sutton G."/>
            <person name="Rogers Y.-H."/>
            <person name="Friedman R."/>
            <person name="Frazier M."/>
            <person name="Venter J.C."/>
        </authorList>
    </citation>
    <scope>NUCLEOTIDE SEQUENCE [LARGE SCALE GENOMIC DNA]</scope>
    <source>
        <strain evidence="3 4">CCY0110</strain>
    </source>
</reference>
<dbReference type="GO" id="GO:0043531">
    <property type="term" value="F:ADP binding"/>
    <property type="evidence" value="ECO:0007669"/>
    <property type="project" value="InterPro"/>
</dbReference>
<evidence type="ECO:0000313" key="3">
    <source>
        <dbReference type="EMBL" id="EAZ91744.1"/>
    </source>
</evidence>
<keyword evidence="1" id="KW-0175">Coiled coil</keyword>
<dbReference type="InterPro" id="IPR011990">
    <property type="entry name" value="TPR-like_helical_dom_sf"/>
</dbReference>
<name>A3IPH9_9CHRO</name>
<evidence type="ECO:0000313" key="4">
    <source>
        <dbReference type="Proteomes" id="UP000003781"/>
    </source>
</evidence>
<dbReference type="PRINTS" id="PR00364">
    <property type="entry name" value="DISEASERSIST"/>
</dbReference>
<dbReference type="Gene3D" id="1.10.8.430">
    <property type="entry name" value="Helical domain of apoptotic protease-activating factors"/>
    <property type="match status" value="1"/>
</dbReference>
<dbReference type="Gene3D" id="3.40.50.300">
    <property type="entry name" value="P-loop containing nucleotide triphosphate hydrolases"/>
    <property type="match status" value="1"/>
</dbReference>
<feature type="domain" description="AAA+ ATPase" evidence="2">
    <location>
        <begin position="52"/>
        <end position="187"/>
    </location>
</feature>
<dbReference type="SMART" id="SM00382">
    <property type="entry name" value="AAA"/>
    <property type="match status" value="1"/>
</dbReference>
<dbReference type="OrthoDB" id="3648143at2"/>
<protein>
    <recommendedName>
        <fullName evidence="2">AAA+ ATPase domain-containing protein</fullName>
    </recommendedName>
</protein>
<dbReference type="InterPro" id="IPR002182">
    <property type="entry name" value="NB-ARC"/>
</dbReference>
<dbReference type="SUPFAM" id="SSF52540">
    <property type="entry name" value="P-loop containing nucleoside triphosphate hydrolases"/>
    <property type="match status" value="1"/>
</dbReference>
<dbReference type="SMART" id="SM00028">
    <property type="entry name" value="TPR"/>
    <property type="match status" value="5"/>
</dbReference>
<keyword evidence="4" id="KW-1185">Reference proteome</keyword>
<dbReference type="EMBL" id="AAXW01000012">
    <property type="protein sequence ID" value="EAZ91744.1"/>
    <property type="molecule type" value="Genomic_DNA"/>
</dbReference>
<dbReference type="eggNOG" id="COG3903">
    <property type="taxonomic scope" value="Bacteria"/>
</dbReference>
<dbReference type="PANTHER" id="PTHR47691:SF3">
    <property type="entry name" value="HTH-TYPE TRANSCRIPTIONAL REGULATOR RV0890C-RELATED"/>
    <property type="match status" value="1"/>
</dbReference>
<sequence>MDSVSDPETNLQRRKPVSIAGINAERFIDPIGRDDKIEELEKFLLSKRSNKRCKIVGIHGLPGVGKSLLAVHFVTKNLHQFHANVLFFRIDEYDYYSLVNNLCDYLNVDKNSPEVKRFDDLREQLKNQKNLLIFDNADRAKDIEKIKKLINELSYNCPIIITSRNLKLLKSFEGKKEDRKLIDLPILSEENALECLKYYTEEPATEQLNQLPNITKHIVKLLGNLPLALKIAGGTLTNLLQKKRNRNPNLQNNLENYLKQLEEAKEKYQLPKILSEEDENIDKSIWVSFMLTFDQLEDKKAKFFLCLSICPSEKFSLDEADSIGKAIELKHEDDVDNHIDALVDVSLIDEVQEQDEDNYIYEFHPLIHQFAAYKLRENPDLKKKAEEEYAQYFIDLVKNNRKDIMTHLESILYVAKLLKEKQIWEYNFAQTVLDDLKYGHSKSRKLICKFGVDIATEFYQLAIQLKKWEEAIDFGFAKEDFYRNLNNYQQAIDTLEEMQEILINIEPEEKRKLQEAKLLNKKGGLWQRKREYKRAMEDFNTSLKIGKEYNFATHIAMVLNSRGNCYKAQGELEEAKNDCEKSRIQGKMWYNQKDPKEKSKAEKHLGEVLTTLGGIYRSLGDKEKDQQQSQKYYGQSQIYLQESVSIRADRKNRNERDSLKDLAFSLDNYGQTLGKLRLYEDAEKAFHEGIKIEKQRENKGGEGLMLHNKGKMYMDKPDYKQAIHNFTSSLQKLNSIHDYRGMAMVHKSLAKAYKDMGKRESALYHSALYHCDQSIEINENKIKNNRKELNQLYRLKDDIRRMKQ</sequence>
<accession>A3IPH9</accession>
<dbReference type="PANTHER" id="PTHR47691">
    <property type="entry name" value="REGULATOR-RELATED"/>
    <property type="match status" value="1"/>
</dbReference>
<proteinExistence type="predicted"/>
<dbReference type="InterPro" id="IPR042197">
    <property type="entry name" value="Apaf_helical"/>
</dbReference>
<evidence type="ECO:0000256" key="1">
    <source>
        <dbReference type="SAM" id="Coils"/>
    </source>
</evidence>
<dbReference type="AlphaFoldDB" id="A3IPH9"/>
<dbReference type="RefSeq" id="WP_008275297.1">
    <property type="nucleotide sequence ID" value="NZ_AAXW01000012.1"/>
</dbReference>
<comment type="caution">
    <text evidence="3">The sequence shown here is derived from an EMBL/GenBank/DDBJ whole genome shotgun (WGS) entry which is preliminary data.</text>
</comment>
<dbReference type="SUPFAM" id="SSF48452">
    <property type="entry name" value="TPR-like"/>
    <property type="match status" value="2"/>
</dbReference>
<evidence type="ECO:0000259" key="2">
    <source>
        <dbReference type="SMART" id="SM00382"/>
    </source>
</evidence>
<gene>
    <name evidence="3" type="ORF">CY0110_26473</name>
</gene>